<dbReference type="eggNOG" id="COG0621">
    <property type="taxonomic scope" value="Bacteria"/>
</dbReference>
<dbReference type="SFLD" id="SFLDG01061">
    <property type="entry name" value="methylthiotransferase"/>
    <property type="match status" value="1"/>
</dbReference>
<dbReference type="PROSITE" id="PS01278">
    <property type="entry name" value="MTTASE_RADICAL"/>
    <property type="match status" value="1"/>
</dbReference>
<keyword evidence="3 12" id="KW-0808">Transferase</keyword>
<dbReference type="Gene3D" id="3.80.30.20">
    <property type="entry name" value="tm_1862 like domain"/>
    <property type="match status" value="1"/>
</dbReference>
<dbReference type="InterPro" id="IPR005839">
    <property type="entry name" value="Methylthiotransferase"/>
</dbReference>
<dbReference type="Pfam" id="PF01938">
    <property type="entry name" value="TRAM"/>
    <property type="match status" value="1"/>
</dbReference>
<dbReference type="CDD" id="cd01335">
    <property type="entry name" value="Radical_SAM"/>
    <property type="match status" value="1"/>
</dbReference>
<feature type="binding site" evidence="12">
    <location>
        <position position="11"/>
    </location>
    <ligand>
        <name>[4Fe-4S] cluster</name>
        <dbReference type="ChEBI" id="CHEBI:49883"/>
        <label>1</label>
    </ligand>
</feature>
<feature type="binding site" evidence="12">
    <location>
        <position position="47"/>
    </location>
    <ligand>
        <name>[4Fe-4S] cluster</name>
        <dbReference type="ChEBI" id="CHEBI:49883"/>
        <label>1</label>
    </ligand>
</feature>
<keyword evidence="12" id="KW-0963">Cytoplasm</keyword>
<dbReference type="SFLD" id="SFLDG01082">
    <property type="entry name" value="B12-binding_domain_containing"/>
    <property type="match status" value="1"/>
</dbReference>
<evidence type="ECO:0000256" key="12">
    <source>
        <dbReference type="HAMAP-Rule" id="MF_01864"/>
    </source>
</evidence>
<dbReference type="GO" id="GO:0051539">
    <property type="term" value="F:4 iron, 4 sulfur cluster binding"/>
    <property type="evidence" value="ECO:0007669"/>
    <property type="project" value="UniProtKB-UniRule"/>
</dbReference>
<dbReference type="GO" id="GO:0005829">
    <property type="term" value="C:cytosol"/>
    <property type="evidence" value="ECO:0007669"/>
    <property type="project" value="TreeGrafter"/>
</dbReference>
<dbReference type="GO" id="GO:0046872">
    <property type="term" value="F:metal ion binding"/>
    <property type="evidence" value="ECO:0007669"/>
    <property type="project" value="UniProtKB-KW"/>
</dbReference>
<dbReference type="PROSITE" id="PS51918">
    <property type="entry name" value="RADICAL_SAM"/>
    <property type="match status" value="1"/>
</dbReference>
<evidence type="ECO:0000313" key="13">
    <source>
        <dbReference type="EMBL" id="KYL04390.1"/>
    </source>
</evidence>
<dbReference type="FunFam" id="3.80.30.20:FF:000001">
    <property type="entry name" value="tRNA-2-methylthio-N(6)-dimethylallyladenosine synthase 2"/>
    <property type="match status" value="1"/>
</dbReference>
<keyword evidence="7 12" id="KW-0411">Iron-sulfur</keyword>
<organism evidence="13 14">
    <name type="scientific">Fusobacterium necrophorum subsp. funduliforme</name>
    <dbReference type="NCBI Taxonomy" id="143387"/>
    <lineage>
        <taxon>Bacteria</taxon>
        <taxon>Fusobacteriati</taxon>
        <taxon>Fusobacteriota</taxon>
        <taxon>Fusobacteriia</taxon>
        <taxon>Fusobacteriales</taxon>
        <taxon>Fusobacteriaceae</taxon>
        <taxon>Fusobacterium</taxon>
    </lineage>
</organism>
<comment type="function">
    <text evidence="1 12">Catalyzes the methylthiolation of N6-(dimethylallyl)adenosine (i(6)A), leading to the formation of 2-methylthio-N6-(dimethylallyl)adenosine (ms(2)i(6)A) at position 37 in tRNAs that read codons beginning with uridine.</text>
</comment>
<dbReference type="GeneID" id="75074981"/>
<evidence type="ECO:0000256" key="9">
    <source>
        <dbReference type="ARBA" id="ARBA00068570"/>
    </source>
</evidence>
<feature type="binding site" evidence="12">
    <location>
        <position position="158"/>
    </location>
    <ligand>
        <name>[4Fe-4S] cluster</name>
        <dbReference type="ChEBI" id="CHEBI:49883"/>
        <label>2</label>
        <note>4Fe-4S-S-AdoMet</note>
    </ligand>
</feature>
<keyword evidence="6 12" id="KW-0408">Iron</keyword>
<dbReference type="NCBIfam" id="TIGR00089">
    <property type="entry name" value="MiaB/RimO family radical SAM methylthiotransferase"/>
    <property type="match status" value="1"/>
</dbReference>
<dbReference type="SFLD" id="SFLDF00273">
    <property type="entry name" value="(dimethylallyl)adenosine_tRNA"/>
    <property type="match status" value="1"/>
</dbReference>
<sequence length="435" mass="49254">MKKATVITYGCQMNVNESAKMKKIFENLGYEITENIRESDAIFLNTCTVREGAATQIYGKLGELMQIKAKRGSIIGVTGCFAQEQGKELLKKFPVIDIVMGNQNIGRLPQAIENIENQTEKHVVFTDHEDDLPPRLDADFGSDQTASIAISYGCNNFCTFCIVPYVRGRERSVPLEEIVRDVEQYVKKGAKEIMLLGQNVNSYGHDFKNGDTFARLLTEICKVDGDFIVRFVSPHPRDFTDDVIDVIAKEEKIAKCLHLPLQSGSSQILKRMNRGYTKEQYLSLAHKIQNRIPGVALTTDIIVGFPGETEQDFLDTLEVVREINYDNAFMFMYSIRQGTRAATMQEQVPEDTKKERLQKLMDVQARCSYKESQKYQGKVVRVLVEGESKKNKQVLSGRTSTNKIVLFQAPISLKGSFVDVEIYECKTWTLYGKLV</sequence>
<dbReference type="KEGG" id="fnf:BSQ88_01580"/>
<evidence type="ECO:0000256" key="7">
    <source>
        <dbReference type="ARBA" id="ARBA00023014"/>
    </source>
</evidence>
<proteinExistence type="inferred from homology"/>
<keyword evidence="5 12" id="KW-0479">Metal-binding</keyword>
<dbReference type="PROSITE" id="PS51449">
    <property type="entry name" value="MTTASE_N"/>
    <property type="match status" value="1"/>
</dbReference>
<dbReference type="SMART" id="SM00729">
    <property type="entry name" value="Elp3"/>
    <property type="match status" value="1"/>
</dbReference>
<dbReference type="PANTHER" id="PTHR43020">
    <property type="entry name" value="CDK5 REGULATORY SUBUNIT-ASSOCIATED PROTEIN 1"/>
    <property type="match status" value="1"/>
</dbReference>
<dbReference type="AlphaFoldDB" id="A0A162ISQ1"/>
<reference evidence="13 14" key="1">
    <citation type="submission" date="2016-03" db="EMBL/GenBank/DDBJ databases">
        <title>Comparative genomics of human isolates of Fusobacterium necrophorum.</title>
        <authorList>
            <person name="Jensen A."/>
            <person name="Bank S."/>
            <person name="Andersen P.S."/>
            <person name="Kristensen L.H."/>
            <person name="Prag J."/>
        </authorList>
    </citation>
    <scope>NUCLEOTIDE SEQUENCE [LARGE SCALE GENOMIC DNA]</scope>
    <source>
        <strain evidence="13 14">LS_1264</strain>
    </source>
</reference>
<dbReference type="Proteomes" id="UP000075816">
    <property type="component" value="Unassembled WGS sequence"/>
</dbReference>
<keyword evidence="12" id="KW-0819">tRNA processing</keyword>
<dbReference type="InterPro" id="IPR023404">
    <property type="entry name" value="rSAM_horseshoe"/>
</dbReference>
<comment type="caution">
    <text evidence="13">The sequence shown here is derived from an EMBL/GenBank/DDBJ whole genome shotgun (WGS) entry which is preliminary data.</text>
</comment>
<dbReference type="InterPro" id="IPR006463">
    <property type="entry name" value="MiaB_methiolase"/>
</dbReference>
<name>A0A162ISQ1_9FUSO</name>
<dbReference type="InterPro" id="IPR007197">
    <property type="entry name" value="rSAM"/>
</dbReference>
<evidence type="ECO:0000256" key="11">
    <source>
        <dbReference type="ARBA" id="ARBA00081141"/>
    </source>
</evidence>
<comment type="subunit">
    <text evidence="12">Monomer.</text>
</comment>
<dbReference type="SUPFAM" id="SSF102114">
    <property type="entry name" value="Radical SAM enzymes"/>
    <property type="match status" value="1"/>
</dbReference>
<comment type="subcellular location">
    <subcellularLocation>
        <location evidence="12">Cytoplasm</location>
    </subcellularLocation>
</comment>
<accession>A0A162ISQ1</accession>
<comment type="cofactor">
    <cofactor evidence="12">
        <name>[4Fe-4S] cluster</name>
        <dbReference type="ChEBI" id="CHEBI:49883"/>
    </cofactor>
    <text evidence="12">Binds 2 [4Fe-4S] clusters. One cluster is coordinated with 3 cysteines and an exchangeable S-adenosyl-L-methionine.</text>
</comment>
<comment type="catalytic activity">
    <reaction evidence="12">
        <text>N(6)-dimethylallyladenosine(37) in tRNA + (sulfur carrier)-SH + AH2 + 2 S-adenosyl-L-methionine = 2-methylsulfanyl-N(6)-dimethylallyladenosine(37) in tRNA + (sulfur carrier)-H + 5'-deoxyadenosine + L-methionine + A + S-adenosyl-L-homocysteine + 2 H(+)</text>
        <dbReference type="Rhea" id="RHEA:37067"/>
        <dbReference type="Rhea" id="RHEA-COMP:10375"/>
        <dbReference type="Rhea" id="RHEA-COMP:10376"/>
        <dbReference type="Rhea" id="RHEA-COMP:14737"/>
        <dbReference type="Rhea" id="RHEA-COMP:14739"/>
        <dbReference type="ChEBI" id="CHEBI:13193"/>
        <dbReference type="ChEBI" id="CHEBI:15378"/>
        <dbReference type="ChEBI" id="CHEBI:17319"/>
        <dbReference type="ChEBI" id="CHEBI:17499"/>
        <dbReference type="ChEBI" id="CHEBI:29917"/>
        <dbReference type="ChEBI" id="CHEBI:57844"/>
        <dbReference type="ChEBI" id="CHEBI:57856"/>
        <dbReference type="ChEBI" id="CHEBI:59789"/>
        <dbReference type="ChEBI" id="CHEBI:64428"/>
        <dbReference type="ChEBI" id="CHEBI:74415"/>
        <dbReference type="ChEBI" id="CHEBI:74417"/>
        <dbReference type="EC" id="2.8.4.3"/>
    </reaction>
</comment>
<dbReference type="RefSeq" id="WP_005958398.1">
    <property type="nucleotide sequence ID" value="NZ_CAXOUF010000012.1"/>
</dbReference>
<evidence type="ECO:0000256" key="10">
    <source>
        <dbReference type="ARBA" id="ARBA00080698"/>
    </source>
</evidence>
<dbReference type="PROSITE" id="PS50926">
    <property type="entry name" value="TRAM"/>
    <property type="match status" value="1"/>
</dbReference>
<evidence type="ECO:0000256" key="8">
    <source>
        <dbReference type="ARBA" id="ARBA00033765"/>
    </source>
</evidence>
<feature type="binding site" evidence="12">
    <location>
        <position position="161"/>
    </location>
    <ligand>
        <name>[4Fe-4S] cluster</name>
        <dbReference type="ChEBI" id="CHEBI:49883"/>
        <label>2</label>
        <note>4Fe-4S-S-AdoMet</note>
    </ligand>
</feature>
<protein>
    <recommendedName>
        <fullName evidence="9 12">tRNA-2-methylthio-N(6)-dimethylallyladenosine synthase</fullName>
        <ecNumber evidence="8 12">2.8.4.3</ecNumber>
    </recommendedName>
    <alternativeName>
        <fullName evidence="11 12">(Dimethylallyl)adenosine tRNA methylthiotransferase MiaB</fullName>
    </alternativeName>
    <alternativeName>
        <fullName evidence="10 12">tRNA-i(6)A37 methylthiotransferase</fullName>
    </alternativeName>
</protein>
<dbReference type="SFLD" id="SFLDS00029">
    <property type="entry name" value="Radical_SAM"/>
    <property type="match status" value="1"/>
</dbReference>
<feature type="binding site" evidence="12">
    <location>
        <position position="154"/>
    </location>
    <ligand>
        <name>[4Fe-4S] cluster</name>
        <dbReference type="ChEBI" id="CHEBI:49883"/>
        <label>2</label>
        <note>4Fe-4S-S-AdoMet</note>
    </ligand>
</feature>
<dbReference type="EC" id="2.8.4.3" evidence="8 12"/>
<dbReference type="GO" id="GO:0035597">
    <property type="term" value="F:tRNA-2-methylthio-N(6)-dimethylallyladenosine(37) synthase activity"/>
    <property type="evidence" value="ECO:0007669"/>
    <property type="project" value="UniProtKB-EC"/>
</dbReference>
<keyword evidence="4 12" id="KW-0949">S-adenosyl-L-methionine</keyword>
<dbReference type="Pfam" id="PF04055">
    <property type="entry name" value="Radical_SAM"/>
    <property type="match status" value="1"/>
</dbReference>
<evidence type="ECO:0000256" key="1">
    <source>
        <dbReference type="ARBA" id="ARBA00003234"/>
    </source>
</evidence>
<evidence type="ECO:0000256" key="2">
    <source>
        <dbReference type="ARBA" id="ARBA00022485"/>
    </source>
</evidence>
<dbReference type="InterPro" id="IPR013848">
    <property type="entry name" value="Methylthiotransferase_N"/>
</dbReference>
<dbReference type="PANTHER" id="PTHR43020:SF2">
    <property type="entry name" value="MITOCHONDRIAL TRNA METHYLTHIOTRANSFERASE CDK5RAP1"/>
    <property type="match status" value="1"/>
</dbReference>
<dbReference type="InterPro" id="IPR020612">
    <property type="entry name" value="Methylthiotransferase_CS"/>
</dbReference>
<dbReference type="InterPro" id="IPR006638">
    <property type="entry name" value="Elp3/MiaA/NifB-like_rSAM"/>
</dbReference>
<evidence type="ECO:0000256" key="4">
    <source>
        <dbReference type="ARBA" id="ARBA00022691"/>
    </source>
</evidence>
<comment type="similarity">
    <text evidence="12">Belongs to the methylthiotransferase family. MiaB subfamily.</text>
</comment>
<evidence type="ECO:0000256" key="6">
    <source>
        <dbReference type="ARBA" id="ARBA00023004"/>
    </source>
</evidence>
<dbReference type="FunFam" id="3.40.50.12160:FF:000003">
    <property type="entry name" value="CDK5 regulatory subunit-associated protein 1"/>
    <property type="match status" value="1"/>
</dbReference>
<gene>
    <name evidence="12" type="primary">miaB</name>
    <name evidence="13" type="ORF">A2J07_03475</name>
</gene>
<evidence type="ECO:0000256" key="3">
    <source>
        <dbReference type="ARBA" id="ARBA00022679"/>
    </source>
</evidence>
<evidence type="ECO:0000313" key="14">
    <source>
        <dbReference type="Proteomes" id="UP000075816"/>
    </source>
</evidence>
<dbReference type="InterPro" id="IPR058240">
    <property type="entry name" value="rSAM_sf"/>
</dbReference>
<keyword evidence="2 12" id="KW-0004">4Fe-4S</keyword>
<dbReference type="Pfam" id="PF00919">
    <property type="entry name" value="UPF0004"/>
    <property type="match status" value="1"/>
</dbReference>
<feature type="binding site" evidence="12">
    <location>
        <position position="80"/>
    </location>
    <ligand>
        <name>[4Fe-4S] cluster</name>
        <dbReference type="ChEBI" id="CHEBI:49883"/>
        <label>1</label>
    </ligand>
</feature>
<dbReference type="EMBL" id="LVEA01000031">
    <property type="protein sequence ID" value="KYL04390.1"/>
    <property type="molecule type" value="Genomic_DNA"/>
</dbReference>
<dbReference type="NCBIfam" id="TIGR01574">
    <property type="entry name" value="miaB-methiolase"/>
    <property type="match status" value="1"/>
</dbReference>
<dbReference type="HAMAP" id="MF_01864">
    <property type="entry name" value="tRNA_metthiotr_MiaB"/>
    <property type="match status" value="1"/>
</dbReference>
<dbReference type="InterPro" id="IPR002792">
    <property type="entry name" value="TRAM_dom"/>
</dbReference>
<dbReference type="Gene3D" id="3.40.50.12160">
    <property type="entry name" value="Methylthiotransferase, N-terminal domain"/>
    <property type="match status" value="1"/>
</dbReference>
<dbReference type="InterPro" id="IPR038135">
    <property type="entry name" value="Methylthiotransferase_N_sf"/>
</dbReference>
<evidence type="ECO:0000256" key="5">
    <source>
        <dbReference type="ARBA" id="ARBA00022723"/>
    </source>
</evidence>